<accession>A0A7X1TMF1</accession>
<dbReference type="EMBL" id="VJXX01000001">
    <property type="protein sequence ID" value="MPY09552.1"/>
    <property type="molecule type" value="Genomic_DNA"/>
</dbReference>
<dbReference type="AlphaFoldDB" id="A0A7X1TMF1"/>
<reference evidence="3" key="1">
    <citation type="submission" date="2019-07" db="EMBL/GenBank/DDBJ databases">
        <title>Arthrobacter KR32 sp. nov., isolated from mountain cheese made of cows milk.</title>
        <authorList>
            <person name="Flegler A."/>
        </authorList>
    </citation>
    <scope>NUCLEOTIDE SEQUENCE [LARGE SCALE GENOMIC DNA]</scope>
    <source>
        <strain evidence="3">KR32</strain>
    </source>
</reference>
<dbReference type="RefSeq" id="WP_191931731.1">
    <property type="nucleotide sequence ID" value="NZ_VJXX01000001.1"/>
</dbReference>
<dbReference type="SUPFAM" id="SSF51726">
    <property type="entry name" value="UROD/MetE-like"/>
    <property type="match status" value="1"/>
</dbReference>
<sequence>MPEIGSATVRATAAGDWPGTDPLEADRAVRGEFGGANIPFLPALPARGPGSDDVGRTLGMLVELPFDLQPHGWRLVQRPGADQRRAESALSSDLNALGDIAGAEDRPAAALKLHLHGPLSLAAGLHLHSGERVLIDHGARRELYASLAAGAADVVRRVSSVARGADLVIQFDEPDADRILSGRVPTASGYRTLRAIDRREATEAWGLVASSVLAAGAVGTVLALGTTDTALEAAREVAGTALALQLPAISDRQWEALAEDVEAGRALWLAILDPRAITPQVSALVEPVLAAWRRVGLPPRALSAVTVTTPSGLATRSPADAVRALTRLAQAADALDQVRAEG</sequence>
<protein>
    <recommendedName>
        <fullName evidence="4">Methionine synthase</fullName>
    </recommendedName>
</protein>
<name>A0A7X1TMF1_9MICC</name>
<gene>
    <name evidence="2" type="ORF">FNH21_02245</name>
</gene>
<evidence type="ECO:0000313" key="3">
    <source>
        <dbReference type="Proteomes" id="UP000326464"/>
    </source>
</evidence>
<evidence type="ECO:0000256" key="1">
    <source>
        <dbReference type="SAM" id="MobiDB-lite"/>
    </source>
</evidence>
<dbReference type="Gene3D" id="3.20.20.210">
    <property type="match status" value="1"/>
</dbReference>
<comment type="caution">
    <text evidence="2">The sequence shown here is derived from an EMBL/GenBank/DDBJ whole genome shotgun (WGS) entry which is preliminary data.</text>
</comment>
<keyword evidence="3" id="KW-1185">Reference proteome</keyword>
<feature type="region of interest" description="Disordered" evidence="1">
    <location>
        <begin position="1"/>
        <end position="24"/>
    </location>
</feature>
<evidence type="ECO:0008006" key="4">
    <source>
        <dbReference type="Google" id="ProtNLM"/>
    </source>
</evidence>
<evidence type="ECO:0000313" key="2">
    <source>
        <dbReference type="EMBL" id="MPY09552.1"/>
    </source>
</evidence>
<dbReference type="InterPro" id="IPR038071">
    <property type="entry name" value="UROD/MetE-like_sf"/>
</dbReference>
<organism evidence="2 3">
    <name type="scientific">Arthrobacter bussei</name>
    <dbReference type="NCBI Taxonomy" id="2594179"/>
    <lineage>
        <taxon>Bacteria</taxon>
        <taxon>Bacillati</taxon>
        <taxon>Actinomycetota</taxon>
        <taxon>Actinomycetes</taxon>
        <taxon>Micrococcales</taxon>
        <taxon>Micrococcaceae</taxon>
        <taxon>Arthrobacter</taxon>
    </lineage>
</organism>
<dbReference type="Proteomes" id="UP000326464">
    <property type="component" value="Unassembled WGS sequence"/>
</dbReference>
<proteinExistence type="predicted"/>